<dbReference type="InterPro" id="IPR024023">
    <property type="entry name" value="rSAM_paired_HxsB"/>
</dbReference>
<evidence type="ECO:0000313" key="7">
    <source>
        <dbReference type="EMBL" id="MDP7736490.1"/>
    </source>
</evidence>
<dbReference type="CDD" id="cd01335">
    <property type="entry name" value="Radical_SAM"/>
    <property type="match status" value="1"/>
</dbReference>
<dbReference type="SUPFAM" id="SSF102114">
    <property type="entry name" value="Radical SAM enzymes"/>
    <property type="match status" value="1"/>
</dbReference>
<dbReference type="PANTHER" id="PTHR43273:SF3">
    <property type="entry name" value="ANAEROBIC SULFATASE-MATURATING ENZYME HOMOLOG ASLB-RELATED"/>
    <property type="match status" value="1"/>
</dbReference>
<dbReference type="SFLD" id="SFLDG01067">
    <property type="entry name" value="SPASM/twitch_domain_containing"/>
    <property type="match status" value="1"/>
</dbReference>
<dbReference type="GO" id="GO:0016491">
    <property type="term" value="F:oxidoreductase activity"/>
    <property type="evidence" value="ECO:0007669"/>
    <property type="project" value="InterPro"/>
</dbReference>
<evidence type="ECO:0000256" key="2">
    <source>
        <dbReference type="ARBA" id="ARBA00022723"/>
    </source>
</evidence>
<gene>
    <name evidence="7" type="primary">hxsB</name>
    <name evidence="7" type="ORF">QXL92_17255</name>
</gene>
<dbReference type="SMART" id="SM00729">
    <property type="entry name" value="Elp3"/>
    <property type="match status" value="1"/>
</dbReference>
<dbReference type="PANTHER" id="PTHR43273">
    <property type="entry name" value="ANAEROBIC SULFATASE-MATURATING ENZYME HOMOLOG ASLB-RELATED"/>
    <property type="match status" value="1"/>
</dbReference>
<proteinExistence type="inferred from homology"/>
<dbReference type="InterPro" id="IPR013785">
    <property type="entry name" value="Aldolase_TIM"/>
</dbReference>
<name>A0A4R5WQN4_9MYCO</name>
<dbReference type="SFLD" id="SFLDG01386">
    <property type="entry name" value="main_SPASM_domain-containing"/>
    <property type="match status" value="1"/>
</dbReference>
<evidence type="ECO:0000256" key="5">
    <source>
        <dbReference type="ARBA" id="ARBA00023601"/>
    </source>
</evidence>
<dbReference type="GO" id="GO:0046872">
    <property type="term" value="F:metal ion binding"/>
    <property type="evidence" value="ECO:0007669"/>
    <property type="project" value="UniProtKB-KW"/>
</dbReference>
<dbReference type="AlphaFoldDB" id="A0A4R5WQN4"/>
<dbReference type="Proteomes" id="UP001229081">
    <property type="component" value="Unassembled WGS sequence"/>
</dbReference>
<evidence type="ECO:0000256" key="3">
    <source>
        <dbReference type="ARBA" id="ARBA00023004"/>
    </source>
</evidence>
<dbReference type="GO" id="GO:0051536">
    <property type="term" value="F:iron-sulfur cluster binding"/>
    <property type="evidence" value="ECO:0007669"/>
    <property type="project" value="UniProtKB-KW"/>
</dbReference>
<dbReference type="InterPro" id="IPR007197">
    <property type="entry name" value="rSAM"/>
</dbReference>
<dbReference type="Pfam" id="PF04055">
    <property type="entry name" value="Radical_SAM"/>
    <property type="match status" value="1"/>
</dbReference>
<evidence type="ECO:0000256" key="4">
    <source>
        <dbReference type="ARBA" id="ARBA00023014"/>
    </source>
</evidence>
<dbReference type="NCBIfam" id="TIGR03978">
    <property type="entry name" value="rSAM_paired_1"/>
    <property type="match status" value="1"/>
</dbReference>
<comment type="similarity">
    <text evidence="5">Belongs to the radical SAM superfamily. Anaerobic sulfatase-maturating enzyme family.</text>
</comment>
<dbReference type="PROSITE" id="PS51918">
    <property type="entry name" value="RADICAL_SAM"/>
    <property type="match status" value="1"/>
</dbReference>
<evidence type="ECO:0000256" key="1">
    <source>
        <dbReference type="ARBA" id="ARBA00022691"/>
    </source>
</evidence>
<dbReference type="Gene3D" id="3.20.20.70">
    <property type="entry name" value="Aldolase class I"/>
    <property type="match status" value="1"/>
</dbReference>
<keyword evidence="1" id="KW-0949">S-adenosyl-L-methionine</keyword>
<sequence length="484" mass="54199">MPKFASPDSFRPETAALHLLPIRFERLDADRFLVGNIVGDMAEMTAVELDRLCSLDLTPGDGLYERAFEKLLVGSVGQRAQLQLLALRLRSRLSFLRASTPLHLFVVTLRCEHSCPYCQVSRQSQDRVRYDMDQVTASKALDVALSAPAPMIKIEFQGGEPLLNFELVRWIVVTAEQRAAFRGKQLQFVIASNLALLNDEVLDFCAEHNVHLSTSLDGPRDLHNKNRPRRGQNSYDLAVAGIARIKERLGPDKVSALMTTTVASLNRVEEIIDEYVRQGLDGIFLRPLSPYGFAIKTKQFQKYGVQEWLQFWKNGLRYILELNKAGRHFPEFYAALMLRRMLSDEPIGYVDLRSPAGIGLGALVYNYDGTVFASDEARMLAEMGDCSLELGNVREHGYRDLVLSDTLVSAVANSLTQTAPQCSTCVFEPNCGADPVYHHATQNDVLGIKPLSAFCERQKGVITHLFQLLEHSPEDAAILRKWAS</sequence>
<reference evidence="7" key="1">
    <citation type="submission" date="2023-06" db="EMBL/GenBank/DDBJ databases">
        <title>Identification of two novel mycobacterium reveal diversities and complexities of Mycobacterium gordonae clade.</title>
        <authorList>
            <person name="Matsumoto Y."/>
            <person name="Nakamura S."/>
            <person name="Motooka D."/>
            <person name="Fukushima K."/>
        </authorList>
    </citation>
    <scope>NUCLEOTIDE SEQUENCE</scope>
    <source>
        <strain evidence="7">TY812</strain>
    </source>
</reference>
<comment type="caution">
    <text evidence="7">The sequence shown here is derived from an EMBL/GenBank/DDBJ whole genome shotgun (WGS) entry which is preliminary data.</text>
</comment>
<accession>A0A4R5WQN4</accession>
<evidence type="ECO:0000259" key="6">
    <source>
        <dbReference type="PROSITE" id="PS51918"/>
    </source>
</evidence>
<evidence type="ECO:0000313" key="8">
    <source>
        <dbReference type="Proteomes" id="UP001229081"/>
    </source>
</evidence>
<dbReference type="InterPro" id="IPR006638">
    <property type="entry name" value="Elp3/MiaA/NifB-like_rSAM"/>
</dbReference>
<dbReference type="InterPro" id="IPR058240">
    <property type="entry name" value="rSAM_sf"/>
</dbReference>
<dbReference type="EMBL" id="JAUFSA010000001">
    <property type="protein sequence ID" value="MDP7736490.1"/>
    <property type="molecule type" value="Genomic_DNA"/>
</dbReference>
<dbReference type="RefSeq" id="WP_133436950.1">
    <property type="nucleotide sequence ID" value="NZ_JAUFSA010000001.1"/>
</dbReference>
<organism evidence="7 8">
    <name type="scientific">Mycobacterium paragordonae</name>
    <dbReference type="NCBI Taxonomy" id="1389713"/>
    <lineage>
        <taxon>Bacteria</taxon>
        <taxon>Bacillati</taxon>
        <taxon>Actinomycetota</taxon>
        <taxon>Actinomycetes</taxon>
        <taxon>Mycobacteriales</taxon>
        <taxon>Mycobacteriaceae</taxon>
        <taxon>Mycobacterium</taxon>
    </lineage>
</organism>
<keyword evidence="2" id="KW-0479">Metal-binding</keyword>
<dbReference type="SFLD" id="SFLDS00029">
    <property type="entry name" value="Radical_SAM"/>
    <property type="match status" value="1"/>
</dbReference>
<keyword evidence="3" id="KW-0408">Iron</keyword>
<dbReference type="InterPro" id="IPR023867">
    <property type="entry name" value="Sulphatase_maturase_rSAM"/>
</dbReference>
<protein>
    <submittedName>
        <fullName evidence="7">His-Xaa-Ser system radical SAM maturase HxsB</fullName>
    </submittedName>
</protein>
<keyword evidence="4" id="KW-0411">Iron-sulfur</keyword>
<dbReference type="SFLD" id="SFLDG01384">
    <property type="entry name" value="thioether_bond_formation_requi"/>
    <property type="match status" value="1"/>
</dbReference>
<feature type="domain" description="Radical SAM core" evidence="6">
    <location>
        <begin position="94"/>
        <end position="330"/>
    </location>
</feature>